<accession>A0A0R3WE01</accession>
<dbReference type="AlphaFoldDB" id="A0A0R3WE01"/>
<dbReference type="OrthoDB" id="19923at2759"/>
<protein>
    <recommendedName>
        <fullName evidence="3 6">Mediator of RNA polymerase II transcription subunit 11</fullName>
    </recommendedName>
    <alternativeName>
        <fullName evidence="5 6">Mediator complex subunit 11</fullName>
    </alternativeName>
</protein>
<dbReference type="SUPFAM" id="SSF48350">
    <property type="entry name" value="GTPase activation domain, GAP"/>
    <property type="match status" value="1"/>
</dbReference>
<dbReference type="PANTHER" id="PTHR45808">
    <property type="entry name" value="RHO GTPASE-ACTIVATING PROTEIN 68F"/>
    <property type="match status" value="1"/>
</dbReference>
<evidence type="ECO:0000256" key="2">
    <source>
        <dbReference type="ARBA" id="ARBA00008186"/>
    </source>
</evidence>
<evidence type="ECO:0000313" key="9">
    <source>
        <dbReference type="EMBL" id="VDK41527.1"/>
    </source>
</evidence>
<feature type="transmembrane region" description="Helical" evidence="7">
    <location>
        <begin position="388"/>
        <end position="410"/>
    </location>
</feature>
<dbReference type="PROSITE" id="PS50238">
    <property type="entry name" value="RHOGAP"/>
    <property type="match status" value="1"/>
</dbReference>
<keyword evidence="7" id="KW-0812">Transmembrane</keyword>
<evidence type="ECO:0000313" key="11">
    <source>
        <dbReference type="WBParaSite" id="TASK_0000902101-mRNA-1"/>
    </source>
</evidence>
<evidence type="ECO:0000256" key="5">
    <source>
        <dbReference type="ARBA" id="ARBA00032011"/>
    </source>
</evidence>
<sequence length="695" mass="79399">MSYKDSGQSPPNLKERLQKLDEIESKVMQIMQSAGGTLGELSRDLPSQKQIEMYARNFRDAVRDVELELISQLNYLSQVLAGLPYEKNAYKETIDLTIAAERLKNSLHADSSQDTLPVGKVTCDLPLKTEAVESDPAVTSTVNESDLSYSDSVSEKTAVPTSAKPHWRFCSVQTVNSPHFFESETPQTSVHEFEIPEFEFDDEIPDLEGDLDDDDFEGPMTPEEFIDEDFERELGWYEKACANFRCSLPCRPWELSIQEVIDSEFRDISRLGIIQVGVTDHDGRSVIAYVTKTLEQYASSEYTLVYFHWGLTSRNKPSFPWLARAYQTFDRSTLLSHIGKLKQLPPVDLFVLFSFKKNLKSLIIVYPTRTVCVLWNLFSAFIRQGFLTGIFVIEMFMIGSVITLCTQFSAKMKKKLHYVKNLHELENYVPLCRLNLPLRIRDYDSKIGLFGVSLSIDPAAVSVIGDHDFNDTPYNDYQQFGVSLEYIKANNGGRKLPIVVEDTITYLRGYGLDTIGLFVKPVHLMALRDAQSMYNRGEYVDLCEINDPHLAAHLLKSFLSELKEPLLTFDLYESILKSCSQSPRQRVISIRRLLTVHLPRDNYDILYYIFKFLTEVSWRFSWQSLMASTILLLPIKVIEHSVKNMVTAVSLSVAMAPCLIRSRQDFVTPSQRVQNLVTSFTQLCITHFESVFIRA</sequence>
<dbReference type="GO" id="GO:0003712">
    <property type="term" value="F:transcription coregulator activity"/>
    <property type="evidence" value="ECO:0007669"/>
    <property type="project" value="InterPro"/>
</dbReference>
<keyword evidence="6" id="KW-0010">Activator</keyword>
<dbReference type="EMBL" id="UYRS01018961">
    <property type="protein sequence ID" value="VDK41527.1"/>
    <property type="molecule type" value="Genomic_DNA"/>
</dbReference>
<gene>
    <name evidence="6" type="primary">MED11</name>
    <name evidence="9" type="ORF">TASK_LOCUS9022</name>
</gene>
<comment type="similarity">
    <text evidence="2 6">Belongs to the Mediator complex subunit 11 family.</text>
</comment>
<keyword evidence="10" id="KW-1185">Reference proteome</keyword>
<dbReference type="SMART" id="SM00324">
    <property type="entry name" value="RhoGAP"/>
    <property type="match status" value="1"/>
</dbReference>
<keyword evidence="6" id="KW-0804">Transcription</keyword>
<dbReference type="GO" id="GO:0016592">
    <property type="term" value="C:mediator complex"/>
    <property type="evidence" value="ECO:0007669"/>
    <property type="project" value="InterPro"/>
</dbReference>
<dbReference type="InterPro" id="IPR000198">
    <property type="entry name" value="RhoGAP_dom"/>
</dbReference>
<reference evidence="11" key="1">
    <citation type="submission" date="2016-04" db="UniProtKB">
        <authorList>
            <consortium name="WormBaseParasite"/>
        </authorList>
    </citation>
    <scope>IDENTIFICATION</scope>
</reference>
<dbReference type="InterPro" id="IPR036865">
    <property type="entry name" value="CRAL-TRIO_dom_sf"/>
</dbReference>
<dbReference type="GO" id="GO:0005096">
    <property type="term" value="F:GTPase activator activity"/>
    <property type="evidence" value="ECO:0007669"/>
    <property type="project" value="TreeGrafter"/>
</dbReference>
<organism evidence="11">
    <name type="scientific">Taenia asiatica</name>
    <name type="common">Asian tapeworm</name>
    <dbReference type="NCBI Taxonomy" id="60517"/>
    <lineage>
        <taxon>Eukaryota</taxon>
        <taxon>Metazoa</taxon>
        <taxon>Spiralia</taxon>
        <taxon>Lophotrochozoa</taxon>
        <taxon>Platyhelminthes</taxon>
        <taxon>Cestoda</taxon>
        <taxon>Eucestoda</taxon>
        <taxon>Cyclophyllidea</taxon>
        <taxon>Taeniidae</taxon>
        <taxon>Taenia</taxon>
    </lineage>
</organism>
<dbReference type="GO" id="GO:2001136">
    <property type="term" value="P:negative regulation of endocytic recycling"/>
    <property type="evidence" value="ECO:0007669"/>
    <property type="project" value="TreeGrafter"/>
</dbReference>
<dbReference type="GO" id="GO:0006357">
    <property type="term" value="P:regulation of transcription by RNA polymerase II"/>
    <property type="evidence" value="ECO:0007669"/>
    <property type="project" value="InterPro"/>
</dbReference>
<keyword evidence="4 6" id="KW-0539">Nucleus</keyword>
<evidence type="ECO:0000256" key="4">
    <source>
        <dbReference type="ARBA" id="ARBA00023242"/>
    </source>
</evidence>
<dbReference type="STRING" id="60517.A0A0R3WE01"/>
<dbReference type="WBParaSite" id="TASK_0000902101-mRNA-1">
    <property type="protein sequence ID" value="TASK_0000902101-mRNA-1"/>
    <property type="gene ID" value="TASK_0000902101"/>
</dbReference>
<dbReference type="Gene3D" id="3.40.525.10">
    <property type="entry name" value="CRAL-TRIO lipid binding domain"/>
    <property type="match status" value="1"/>
</dbReference>
<keyword evidence="7" id="KW-1133">Transmembrane helix</keyword>
<dbReference type="Pfam" id="PF13716">
    <property type="entry name" value="CRAL_TRIO_2"/>
    <property type="match status" value="1"/>
</dbReference>
<dbReference type="InterPro" id="IPR008936">
    <property type="entry name" value="Rho_GTPase_activation_prot"/>
</dbReference>
<evidence type="ECO:0000256" key="7">
    <source>
        <dbReference type="SAM" id="Phobius"/>
    </source>
</evidence>
<dbReference type="GO" id="GO:0005737">
    <property type="term" value="C:cytoplasm"/>
    <property type="evidence" value="ECO:0007669"/>
    <property type="project" value="TreeGrafter"/>
</dbReference>
<evidence type="ECO:0000256" key="3">
    <source>
        <dbReference type="ARBA" id="ARBA00019621"/>
    </source>
</evidence>
<comment type="subunit">
    <text evidence="6">Component of the Mediator complex.</text>
</comment>
<dbReference type="Pfam" id="PF00620">
    <property type="entry name" value="RhoGAP"/>
    <property type="match status" value="1"/>
</dbReference>
<comment type="function">
    <text evidence="6">Component of the Mediator complex, a coactivator involved in the regulated transcription of nearly all RNA polymerase II-dependent genes. Mediator functions as a bridge to convey information from gene-specific regulatory proteins to the basal RNA polymerase II transcription machinery. Mediator is recruited to promoters by direct interactions with regulatory proteins and serves as a scaffold for the assembly of a functional pre-initiation complex with RNA polymerase II and the general transcription factors.</text>
</comment>
<comment type="subcellular location">
    <subcellularLocation>
        <location evidence="1 6">Nucleus</location>
    </subcellularLocation>
</comment>
<dbReference type="InterPro" id="IPR019404">
    <property type="entry name" value="Mediator_Med11"/>
</dbReference>
<keyword evidence="6" id="KW-0805">Transcription regulation</keyword>
<evidence type="ECO:0000259" key="8">
    <source>
        <dbReference type="PROSITE" id="PS50238"/>
    </source>
</evidence>
<dbReference type="GO" id="GO:0007264">
    <property type="term" value="P:small GTPase-mediated signal transduction"/>
    <property type="evidence" value="ECO:0007669"/>
    <property type="project" value="TreeGrafter"/>
</dbReference>
<evidence type="ECO:0000256" key="6">
    <source>
        <dbReference type="RuleBase" id="RU364147"/>
    </source>
</evidence>
<keyword evidence="7" id="KW-0472">Membrane</keyword>
<feature type="domain" description="Rho-GAP" evidence="8">
    <location>
        <begin position="482"/>
        <end position="692"/>
    </location>
</feature>
<evidence type="ECO:0000313" key="10">
    <source>
        <dbReference type="Proteomes" id="UP000282613"/>
    </source>
</evidence>
<dbReference type="Gene3D" id="1.10.287.3490">
    <property type="match status" value="1"/>
</dbReference>
<dbReference type="Gene3D" id="1.10.555.10">
    <property type="entry name" value="Rho GTPase activation protein"/>
    <property type="match status" value="1"/>
</dbReference>
<proteinExistence type="inferred from homology"/>
<name>A0A0R3WE01_TAEAS</name>
<dbReference type="Proteomes" id="UP000282613">
    <property type="component" value="Unassembled WGS sequence"/>
</dbReference>
<reference evidence="9 10" key="2">
    <citation type="submission" date="2018-11" db="EMBL/GenBank/DDBJ databases">
        <authorList>
            <consortium name="Pathogen Informatics"/>
        </authorList>
    </citation>
    <scope>NUCLEOTIDE SEQUENCE [LARGE SCALE GENOMIC DNA]</scope>
</reference>
<dbReference type="PANTHER" id="PTHR45808:SF2">
    <property type="entry name" value="RHO GTPASE-ACTIVATING PROTEIN 68F"/>
    <property type="match status" value="1"/>
</dbReference>
<dbReference type="Pfam" id="PF10280">
    <property type="entry name" value="Med11"/>
    <property type="match status" value="1"/>
</dbReference>
<evidence type="ECO:0000256" key="1">
    <source>
        <dbReference type="ARBA" id="ARBA00004123"/>
    </source>
</evidence>
<dbReference type="InterPro" id="IPR001251">
    <property type="entry name" value="CRAL-TRIO_dom"/>
</dbReference>